<name>A0A0E9NQT1_SAICN</name>
<evidence type="ECO:0000256" key="8">
    <source>
        <dbReference type="SAM" id="MobiDB-lite"/>
    </source>
</evidence>
<gene>
    <name evidence="10" type="ORF">G7K_5873-t1</name>
</gene>
<keyword evidence="3 9" id="KW-0812">Transmembrane</keyword>
<dbReference type="STRING" id="698492.A0A0E9NQT1"/>
<evidence type="ECO:0000256" key="2">
    <source>
        <dbReference type="ARBA" id="ARBA00004370"/>
    </source>
</evidence>
<comment type="subcellular location">
    <subcellularLocation>
        <location evidence="2">Membrane</location>
    </subcellularLocation>
    <subcellularLocation>
        <location evidence="1">Mitochondrion</location>
    </subcellularLocation>
</comment>
<feature type="region of interest" description="Disordered" evidence="8">
    <location>
        <begin position="90"/>
        <end position="114"/>
    </location>
</feature>
<dbReference type="GO" id="GO:0016020">
    <property type="term" value="C:membrane"/>
    <property type="evidence" value="ECO:0007669"/>
    <property type="project" value="UniProtKB-SubCell"/>
</dbReference>
<dbReference type="Pfam" id="PF07798">
    <property type="entry name" value="CCDC90-like"/>
    <property type="match status" value="1"/>
</dbReference>
<dbReference type="PANTHER" id="PTHR14360">
    <property type="entry name" value="PROTEIN FMP32, MITOCHONDRIAL"/>
    <property type="match status" value="1"/>
</dbReference>
<keyword evidence="4 9" id="KW-1133">Transmembrane helix</keyword>
<dbReference type="GO" id="GO:0005739">
    <property type="term" value="C:mitochondrion"/>
    <property type="evidence" value="ECO:0007669"/>
    <property type="project" value="UniProtKB-SubCell"/>
</dbReference>
<evidence type="ECO:0000256" key="3">
    <source>
        <dbReference type="ARBA" id="ARBA00022692"/>
    </source>
</evidence>
<sequence length="495" mass="54886">MASRRREVVTMIRSIAGSSSRATVHLPFLYPTTYITVRREATATAAQAQDRAPVLEEATATQVQDQAPVSEETPNITLQPNATIMNFGVSTNEPNGGSAGHANGQSASSTLRGVGTTHHFDTHKIVKNLEASGYTHGQATVMMKALRALLVIKVETAKAEYLSRVDLANQTYLFKAAMAELRQETIAFRRSRSEALHAELVALQQATDSLEQHISERIVYLNNETAIDVNSYKAGNRAVTNARDISIQELGHKLTVALSRLGTTVERNRWIVTKYYFTGVICFAFMMISIVNVTMEEDEPPDMGKQMSILAKWRAKWRAKRKDWGRDPGRDREEKHGGGHEVEDDGRRWRLRDTAKGATEVAAQSVLAWETSWEYSGAVSFLFCTPQLFSSLYLACSSSSLLALSNLSLLPHISFDSQLPLHVGSSDRGHLIRLDSTRRDLDSPNLAARHPCLVRPQPLPAACLLPERSAIVHEDITEAGRDVLRLLRYIQPITA</sequence>
<evidence type="ECO:0000256" key="5">
    <source>
        <dbReference type="ARBA" id="ARBA00023054"/>
    </source>
</evidence>
<dbReference type="Gene3D" id="1.20.5.340">
    <property type="match status" value="1"/>
</dbReference>
<reference evidence="10 11" key="2">
    <citation type="journal article" date="2014" name="J. Gen. Appl. Microbiol.">
        <title>The early diverging ascomycetous budding yeast Saitoella complicata has three histone deacetylases belonging to the Clr6, Hos2, and Rpd3 lineages.</title>
        <authorList>
            <person name="Nishida H."/>
            <person name="Matsumoto T."/>
            <person name="Kondo S."/>
            <person name="Hamamoto M."/>
            <person name="Yoshikawa H."/>
        </authorList>
    </citation>
    <scope>NUCLEOTIDE SEQUENCE [LARGE SCALE GENOMIC DNA]</scope>
    <source>
        <strain evidence="10 11">NRRL Y-17804</strain>
    </source>
</reference>
<evidence type="ECO:0000256" key="1">
    <source>
        <dbReference type="ARBA" id="ARBA00004173"/>
    </source>
</evidence>
<dbReference type="InterPro" id="IPR024461">
    <property type="entry name" value="CCDC90-like"/>
</dbReference>
<accession>A0A0E9NQT1</accession>
<evidence type="ECO:0000256" key="7">
    <source>
        <dbReference type="ARBA" id="ARBA00023136"/>
    </source>
</evidence>
<dbReference type="Proteomes" id="UP000033140">
    <property type="component" value="Unassembled WGS sequence"/>
</dbReference>
<proteinExistence type="predicted"/>
<evidence type="ECO:0000313" key="10">
    <source>
        <dbReference type="EMBL" id="GAO51780.1"/>
    </source>
</evidence>
<feature type="region of interest" description="Disordered" evidence="8">
    <location>
        <begin position="323"/>
        <end position="347"/>
    </location>
</feature>
<keyword evidence="5" id="KW-0175">Coiled coil</keyword>
<evidence type="ECO:0000313" key="11">
    <source>
        <dbReference type="Proteomes" id="UP000033140"/>
    </source>
</evidence>
<dbReference type="PANTHER" id="PTHR14360:SF12">
    <property type="entry name" value="MOZ PROTEIN REPRESENTS A CHROMATIN-ASSOCIATED ACETYLTRANSFERASE"/>
    <property type="match status" value="1"/>
</dbReference>
<feature type="transmembrane region" description="Helical" evidence="9">
    <location>
        <begin position="275"/>
        <end position="295"/>
    </location>
</feature>
<keyword evidence="11" id="KW-1185">Reference proteome</keyword>
<organism evidence="10 11">
    <name type="scientific">Saitoella complicata (strain BCRC 22490 / CBS 7301 / JCM 7358 / NBRC 10748 / NRRL Y-17804)</name>
    <dbReference type="NCBI Taxonomy" id="698492"/>
    <lineage>
        <taxon>Eukaryota</taxon>
        <taxon>Fungi</taxon>
        <taxon>Dikarya</taxon>
        <taxon>Ascomycota</taxon>
        <taxon>Taphrinomycotina</taxon>
        <taxon>Taphrinomycotina incertae sedis</taxon>
        <taxon>Saitoella</taxon>
    </lineage>
</organism>
<dbReference type="AlphaFoldDB" id="A0A0E9NQT1"/>
<evidence type="ECO:0000256" key="4">
    <source>
        <dbReference type="ARBA" id="ARBA00022989"/>
    </source>
</evidence>
<keyword evidence="7 9" id="KW-0472">Membrane</keyword>
<reference evidence="10 11" key="1">
    <citation type="journal article" date="2011" name="J. Gen. Appl. Microbiol.">
        <title>Draft genome sequencing of the enigmatic yeast Saitoella complicata.</title>
        <authorList>
            <person name="Nishida H."/>
            <person name="Hamamoto M."/>
            <person name="Sugiyama J."/>
        </authorList>
    </citation>
    <scope>NUCLEOTIDE SEQUENCE [LARGE SCALE GENOMIC DNA]</scope>
    <source>
        <strain evidence="10 11">NRRL Y-17804</strain>
    </source>
</reference>
<evidence type="ECO:0000256" key="6">
    <source>
        <dbReference type="ARBA" id="ARBA00023128"/>
    </source>
</evidence>
<protein>
    <submittedName>
        <fullName evidence="10">Uncharacterized protein</fullName>
    </submittedName>
</protein>
<comment type="caution">
    <text evidence="10">The sequence shown here is derived from an EMBL/GenBank/DDBJ whole genome shotgun (WGS) entry which is preliminary data.</text>
</comment>
<evidence type="ECO:0000256" key="9">
    <source>
        <dbReference type="SAM" id="Phobius"/>
    </source>
</evidence>
<reference evidence="10 11" key="3">
    <citation type="journal article" date="2015" name="Genome Announc.">
        <title>Draft Genome Sequence of the Archiascomycetous Yeast Saitoella complicata.</title>
        <authorList>
            <person name="Yamauchi K."/>
            <person name="Kondo S."/>
            <person name="Hamamoto M."/>
            <person name="Takahashi Y."/>
            <person name="Ogura Y."/>
            <person name="Hayashi T."/>
            <person name="Nishida H."/>
        </authorList>
    </citation>
    <scope>NUCLEOTIDE SEQUENCE [LARGE SCALE GENOMIC DNA]</scope>
    <source>
        <strain evidence="10 11">NRRL Y-17804</strain>
    </source>
</reference>
<keyword evidence="6" id="KW-0496">Mitochondrion</keyword>
<dbReference type="EMBL" id="BACD03000052">
    <property type="protein sequence ID" value="GAO51780.1"/>
    <property type="molecule type" value="Genomic_DNA"/>
</dbReference>